<comment type="similarity">
    <text evidence="3">Belongs to the trans-sulfuration enzymes family.</text>
</comment>
<evidence type="ECO:0000313" key="5">
    <source>
        <dbReference type="EMBL" id="MDI1485051.1"/>
    </source>
</evidence>
<evidence type="ECO:0000256" key="3">
    <source>
        <dbReference type="RuleBase" id="RU362118"/>
    </source>
</evidence>
<gene>
    <name evidence="5" type="primary">STR2</name>
    <name evidence="5" type="ORF">OHK93_000185</name>
</gene>
<dbReference type="InterPro" id="IPR015422">
    <property type="entry name" value="PyrdxlP-dep_Trfase_small"/>
</dbReference>
<dbReference type="EC" id="2.5.1.48" evidence="5"/>
<sequence>MPPTKAPCKGPRRYQRKKLSEEPSPRNSHDSSTTAQCEGPDYVQFVEERFGRNLDLSLANNAKLALRRRIAGALSVNADLPDSLESSHPPTRNANVEKFTERDVYLFPCEMKSVSYGFPYIDTLKILEKFGPGCQFYGYGSQLELDDLERRCVAGERFLALFCEFPGNPLLRTPDLRRIRSLADRFDFAVVVDETIGNFVNVHVLPYADIVVSSLTKVFTGECNVCGGRLRKAIQTDYEDVYWPEDAIVMERNSRDFLARIKKINENAEIISSTLMESRIGIVGPSFDISLLSPCAVKQVYYPKHSPTKAYYDQCRNAQGGYGGLLSVTFKKKEAAIVFFDTLDTAKGPSLGTNFTLRSVT</sequence>
<proteinExistence type="inferred from homology"/>
<keyword evidence="5" id="KW-0808">Transferase</keyword>
<dbReference type="GO" id="GO:0019346">
    <property type="term" value="P:transsulfuration"/>
    <property type="evidence" value="ECO:0007669"/>
    <property type="project" value="InterPro"/>
</dbReference>
<keyword evidence="2 3" id="KW-0663">Pyridoxal phosphate</keyword>
<evidence type="ECO:0000313" key="6">
    <source>
        <dbReference type="Proteomes" id="UP001161017"/>
    </source>
</evidence>
<dbReference type="InterPro" id="IPR015421">
    <property type="entry name" value="PyrdxlP-dep_Trfase_major"/>
</dbReference>
<dbReference type="SUPFAM" id="SSF53383">
    <property type="entry name" value="PLP-dependent transferases"/>
    <property type="match status" value="1"/>
</dbReference>
<evidence type="ECO:0000256" key="4">
    <source>
        <dbReference type="SAM" id="MobiDB-lite"/>
    </source>
</evidence>
<dbReference type="InterPro" id="IPR051750">
    <property type="entry name" value="Trans-sulfuration_enzymes"/>
</dbReference>
<accession>A0AA43QHP5</accession>
<comment type="cofactor">
    <cofactor evidence="1 3">
        <name>pyridoxal 5'-phosphate</name>
        <dbReference type="ChEBI" id="CHEBI:597326"/>
    </cofactor>
</comment>
<dbReference type="EMBL" id="JAPUFD010000001">
    <property type="protein sequence ID" value="MDI1485051.1"/>
    <property type="molecule type" value="Genomic_DNA"/>
</dbReference>
<evidence type="ECO:0000256" key="2">
    <source>
        <dbReference type="ARBA" id="ARBA00022898"/>
    </source>
</evidence>
<keyword evidence="6" id="KW-1185">Reference proteome</keyword>
<comment type="caution">
    <text evidence="5">The sequence shown here is derived from an EMBL/GenBank/DDBJ whole genome shotgun (WGS) entry which is preliminary data.</text>
</comment>
<evidence type="ECO:0000256" key="1">
    <source>
        <dbReference type="ARBA" id="ARBA00001933"/>
    </source>
</evidence>
<dbReference type="Pfam" id="PF01053">
    <property type="entry name" value="Cys_Met_Meta_PP"/>
    <property type="match status" value="1"/>
</dbReference>
<dbReference type="Proteomes" id="UP001161017">
    <property type="component" value="Unassembled WGS sequence"/>
</dbReference>
<feature type="region of interest" description="Disordered" evidence="4">
    <location>
        <begin position="1"/>
        <end position="38"/>
    </location>
</feature>
<dbReference type="AlphaFoldDB" id="A0AA43QHP5"/>
<feature type="compositionally biased region" description="Basic and acidic residues" evidence="4">
    <location>
        <begin position="18"/>
        <end position="29"/>
    </location>
</feature>
<dbReference type="PANTHER" id="PTHR42699:SF1">
    <property type="entry name" value="CYSTATHIONINE GAMMA-SYNTHASE-RELATED"/>
    <property type="match status" value="1"/>
</dbReference>
<dbReference type="InterPro" id="IPR000277">
    <property type="entry name" value="Cys/Met-Metab_PyrdxlP-dep_enz"/>
</dbReference>
<name>A0AA43QHP5_9LECA</name>
<dbReference type="PANTHER" id="PTHR42699">
    <property type="match status" value="1"/>
</dbReference>
<dbReference type="Gene3D" id="3.40.640.10">
    <property type="entry name" value="Type I PLP-dependent aspartate aminotransferase-like (Major domain)"/>
    <property type="match status" value="1"/>
</dbReference>
<dbReference type="Gene3D" id="3.90.1150.10">
    <property type="entry name" value="Aspartate Aminotransferase, domain 1"/>
    <property type="match status" value="1"/>
</dbReference>
<dbReference type="InterPro" id="IPR015424">
    <property type="entry name" value="PyrdxlP-dep_Trfase"/>
</dbReference>
<dbReference type="GO" id="GO:0003962">
    <property type="term" value="F:cystathionine gamma-synthase activity"/>
    <property type="evidence" value="ECO:0007669"/>
    <property type="project" value="UniProtKB-EC"/>
</dbReference>
<protein>
    <submittedName>
        <fullName evidence="5">Cystathionine gamma-synthase</fullName>
        <ecNumber evidence="5">2.5.1.48</ecNumber>
    </submittedName>
</protein>
<reference evidence="5" key="1">
    <citation type="journal article" date="2023" name="Genome Biol. Evol.">
        <title>First Whole Genome Sequence and Flow Cytometry Genome Size Data for the Lichen-Forming Fungus Ramalina farinacea (Ascomycota).</title>
        <authorList>
            <person name="Llewellyn T."/>
            <person name="Mian S."/>
            <person name="Hill R."/>
            <person name="Leitch I.J."/>
            <person name="Gaya E."/>
        </authorList>
    </citation>
    <scope>NUCLEOTIDE SEQUENCE</scope>
    <source>
        <strain evidence="5">LIQ254RAFAR</strain>
    </source>
</reference>
<dbReference type="GO" id="GO:0030170">
    <property type="term" value="F:pyridoxal phosphate binding"/>
    <property type="evidence" value="ECO:0007669"/>
    <property type="project" value="InterPro"/>
</dbReference>
<organism evidence="5 6">
    <name type="scientific">Ramalina farinacea</name>
    <dbReference type="NCBI Taxonomy" id="258253"/>
    <lineage>
        <taxon>Eukaryota</taxon>
        <taxon>Fungi</taxon>
        <taxon>Dikarya</taxon>
        <taxon>Ascomycota</taxon>
        <taxon>Pezizomycotina</taxon>
        <taxon>Lecanoromycetes</taxon>
        <taxon>OSLEUM clade</taxon>
        <taxon>Lecanoromycetidae</taxon>
        <taxon>Lecanorales</taxon>
        <taxon>Lecanorineae</taxon>
        <taxon>Ramalinaceae</taxon>
        <taxon>Ramalina</taxon>
    </lineage>
</organism>